<dbReference type="InterPro" id="IPR028889">
    <property type="entry name" value="USP"/>
</dbReference>
<dbReference type="PROSITE" id="PS50235">
    <property type="entry name" value="USP_3"/>
    <property type="match status" value="1"/>
</dbReference>
<dbReference type="PROSITE" id="PS00973">
    <property type="entry name" value="USP_2"/>
    <property type="match status" value="1"/>
</dbReference>
<gene>
    <name evidence="6" type="ORF">Pcinc_030235</name>
</gene>
<keyword evidence="7" id="KW-1185">Reference proteome</keyword>
<organism evidence="6 7">
    <name type="scientific">Petrolisthes cinctipes</name>
    <name type="common">Flat porcelain crab</name>
    <dbReference type="NCBI Taxonomy" id="88211"/>
    <lineage>
        <taxon>Eukaryota</taxon>
        <taxon>Metazoa</taxon>
        <taxon>Ecdysozoa</taxon>
        <taxon>Arthropoda</taxon>
        <taxon>Crustacea</taxon>
        <taxon>Multicrustacea</taxon>
        <taxon>Malacostraca</taxon>
        <taxon>Eumalacostraca</taxon>
        <taxon>Eucarida</taxon>
        <taxon>Decapoda</taxon>
        <taxon>Pleocyemata</taxon>
        <taxon>Anomura</taxon>
        <taxon>Galatheoidea</taxon>
        <taxon>Porcellanidae</taxon>
        <taxon>Petrolisthes</taxon>
    </lineage>
</organism>
<keyword evidence="3" id="KW-0175">Coiled coil</keyword>
<keyword evidence="2" id="KW-0645">Protease</keyword>
<feature type="compositionally biased region" description="Polar residues" evidence="4">
    <location>
        <begin position="292"/>
        <end position="302"/>
    </location>
</feature>
<evidence type="ECO:0000256" key="2">
    <source>
        <dbReference type="RuleBase" id="RU366025"/>
    </source>
</evidence>
<evidence type="ECO:0000256" key="4">
    <source>
        <dbReference type="SAM" id="MobiDB-lite"/>
    </source>
</evidence>
<comment type="catalytic activity">
    <reaction evidence="1 2">
        <text>Thiol-dependent hydrolysis of ester, thioester, amide, peptide and isopeptide bonds formed by the C-terminal Gly of ubiquitin (a 76-residue protein attached to proteins as an intracellular targeting signal).</text>
        <dbReference type="EC" id="3.4.19.12"/>
    </reaction>
</comment>
<feature type="compositionally biased region" description="Low complexity" evidence="4">
    <location>
        <begin position="318"/>
        <end position="327"/>
    </location>
</feature>
<evidence type="ECO:0000256" key="3">
    <source>
        <dbReference type="SAM" id="Coils"/>
    </source>
</evidence>
<feature type="region of interest" description="Disordered" evidence="4">
    <location>
        <begin position="250"/>
        <end position="366"/>
    </location>
</feature>
<dbReference type="Gene3D" id="3.90.70.10">
    <property type="entry name" value="Cysteine proteinases"/>
    <property type="match status" value="1"/>
</dbReference>
<feature type="compositionally biased region" description="Basic and acidic residues" evidence="4">
    <location>
        <begin position="273"/>
        <end position="291"/>
    </location>
</feature>
<dbReference type="EC" id="3.4.19.12" evidence="2"/>
<evidence type="ECO:0000313" key="7">
    <source>
        <dbReference type="Proteomes" id="UP001286313"/>
    </source>
</evidence>
<reference evidence="6" key="1">
    <citation type="submission" date="2023-10" db="EMBL/GenBank/DDBJ databases">
        <title>Genome assemblies of two species of porcelain crab, Petrolisthes cinctipes and Petrolisthes manimaculis (Anomura: Porcellanidae).</title>
        <authorList>
            <person name="Angst P."/>
        </authorList>
    </citation>
    <scope>NUCLEOTIDE SEQUENCE</scope>
    <source>
        <strain evidence="6">PB745_01</strain>
        <tissue evidence="6">Gill</tissue>
    </source>
</reference>
<keyword evidence="2" id="KW-0788">Thiol protease</keyword>
<dbReference type="InterPro" id="IPR018200">
    <property type="entry name" value="USP_CS"/>
</dbReference>
<accession>A0AAE1K6A8</accession>
<dbReference type="GO" id="GO:0006508">
    <property type="term" value="P:proteolysis"/>
    <property type="evidence" value="ECO:0007669"/>
    <property type="project" value="UniProtKB-KW"/>
</dbReference>
<dbReference type="Proteomes" id="UP001286313">
    <property type="component" value="Unassembled WGS sequence"/>
</dbReference>
<keyword evidence="2" id="KW-0833">Ubl conjugation pathway</keyword>
<dbReference type="SUPFAM" id="SSF54001">
    <property type="entry name" value="Cysteine proteinases"/>
    <property type="match status" value="1"/>
</dbReference>
<dbReference type="EMBL" id="JAWQEG010003882">
    <property type="protein sequence ID" value="KAK3864038.1"/>
    <property type="molecule type" value="Genomic_DNA"/>
</dbReference>
<dbReference type="GO" id="GO:0016579">
    <property type="term" value="P:protein deubiquitination"/>
    <property type="evidence" value="ECO:0007669"/>
    <property type="project" value="InterPro"/>
</dbReference>
<dbReference type="PANTHER" id="PTHR21646">
    <property type="entry name" value="UBIQUITIN CARBOXYL-TERMINAL HYDROLASE"/>
    <property type="match status" value="1"/>
</dbReference>
<comment type="caution">
    <text evidence="6">The sequence shown here is derived from an EMBL/GenBank/DDBJ whole genome shotgun (WGS) entry which is preliminary data.</text>
</comment>
<name>A0AAE1K6A8_PETCI</name>
<feature type="coiled-coil region" evidence="3">
    <location>
        <begin position="44"/>
        <end position="132"/>
    </location>
</feature>
<evidence type="ECO:0000256" key="1">
    <source>
        <dbReference type="ARBA" id="ARBA00000707"/>
    </source>
</evidence>
<proteinExistence type="inferred from homology"/>
<keyword evidence="2" id="KW-0378">Hydrolase</keyword>
<comment type="similarity">
    <text evidence="2">Belongs to the peptidase C19 family.</text>
</comment>
<feature type="domain" description="USP" evidence="5">
    <location>
        <begin position="367"/>
        <end position="660"/>
    </location>
</feature>
<dbReference type="InterPro" id="IPR050185">
    <property type="entry name" value="Ub_carboxyl-term_hydrolase"/>
</dbReference>
<evidence type="ECO:0000313" key="6">
    <source>
        <dbReference type="EMBL" id="KAK3864038.1"/>
    </source>
</evidence>
<dbReference type="PROSITE" id="PS00972">
    <property type="entry name" value="USP_1"/>
    <property type="match status" value="1"/>
</dbReference>
<evidence type="ECO:0000259" key="5">
    <source>
        <dbReference type="PROSITE" id="PS50235"/>
    </source>
</evidence>
<dbReference type="Pfam" id="PF00443">
    <property type="entry name" value="UCH"/>
    <property type="match status" value="1"/>
</dbReference>
<dbReference type="GO" id="GO:0004843">
    <property type="term" value="F:cysteine-type deubiquitinase activity"/>
    <property type="evidence" value="ECO:0007669"/>
    <property type="project" value="UniProtKB-UniRule"/>
</dbReference>
<dbReference type="InterPro" id="IPR038765">
    <property type="entry name" value="Papain-like_cys_pep_sf"/>
</dbReference>
<dbReference type="InterPro" id="IPR001394">
    <property type="entry name" value="Peptidase_C19_UCH"/>
</dbReference>
<protein>
    <recommendedName>
        <fullName evidence="2">Ubiquitin carboxyl-terminal hydrolase</fullName>
        <ecNumber evidence="2">3.4.19.12</ecNumber>
    </recommendedName>
</protein>
<dbReference type="AlphaFoldDB" id="A0AAE1K6A8"/>
<sequence length="661" mass="76039">MKEKIYVSLIDPFLNAVQLRHKERQLEQKEASGQQEVSTMTEKVESLTNLLEEEHIQLVRMQEKLDTNEAQYRQSVADLRKQLQESARQLEAEQQRHYTYQAQQQRRVKELMDREEITKRSLEDRNQKLKEQEKMFSTYQTQVQNQKKVMEQSEAAKQQTIATLSAEVVRLTRQGDEQTRRGSTTQSRENDLIEQDRVNRLNISALSEKLRERETIISSYQVGRGKHKQKEGLMQENEINKARVRELTTSRLTQSPNNTPPPTHRSNLESQLDEMRRHLEEEREERAREQETSQQMVASLTSRVEEVAARSPPQANTSRSRSSSRVRSPSKRDPSPGRVTFASDRTDNVNQQQPGSSSSSSNSGDVGGLPNLGNTCYINSVLQCLFSITTFRDYFTSDAYKRDVSRGSEQQGQVAAAVAGVAKGLQGSSGRDLLTRVKHLKEVAGVCNEDFRGTHQRNAHDFLSALLTWLHDDTTRPSGASIITKLFDGERRTTVWCERSGEEIQRSTQIFTTLTLTVPPGKSYSLMKVEWECKKVCRKTHVCRQTTRIRYLPPILIIYLSRTSSSRDRDGQVRKTRVTFPSDRLSLLDYLDHRDRNSPSYDLFAVINHHGSANSGHYTAYCRGPTQSTWRYYDDQKVTETSLQRVLAEVEVHILFYVEKR</sequence>